<reference evidence="1" key="1">
    <citation type="submission" date="2015-12" db="EMBL/GenBank/DDBJ databases">
        <title>Update maize B73 reference genome by single molecule sequencing technologies.</title>
        <authorList>
            <consortium name="Maize Genome Sequencing Project"/>
            <person name="Ware D."/>
        </authorList>
    </citation>
    <scope>NUCLEOTIDE SEQUENCE [LARGE SCALE GENOMIC DNA]</scope>
    <source>
        <tissue evidence="1">Seedling</tissue>
    </source>
</reference>
<proteinExistence type="predicted"/>
<evidence type="ECO:0000313" key="1">
    <source>
        <dbReference type="EMBL" id="ONL93789.1"/>
    </source>
</evidence>
<dbReference type="FunCoup" id="A0A1D6JP44">
    <property type="interactions" value="32"/>
</dbReference>
<name>A0A1D6JP44_MAIZE</name>
<sequence length="76" mass="7913">MRADLTAAGDQVGCTDLMTAAMPETCGHDMDVPESMFHSVKRLSKGITVGDDLGGHAARMFTPGAVTSGCHHQNAP</sequence>
<dbReference type="eggNOG" id="ENOG502R62M">
    <property type="taxonomic scope" value="Eukaryota"/>
</dbReference>
<gene>
    <name evidence="1" type="ORF">ZEAMMB73_Zm00001d027733</name>
</gene>
<dbReference type="EMBL" id="CM007647">
    <property type="protein sequence ID" value="ONL93789.1"/>
    <property type="molecule type" value="Genomic_DNA"/>
</dbReference>
<dbReference type="OMA" id="HAARMFT"/>
<organism evidence="1">
    <name type="scientific">Zea mays</name>
    <name type="common">Maize</name>
    <dbReference type="NCBI Taxonomy" id="4577"/>
    <lineage>
        <taxon>Eukaryota</taxon>
        <taxon>Viridiplantae</taxon>
        <taxon>Streptophyta</taxon>
        <taxon>Embryophyta</taxon>
        <taxon>Tracheophyta</taxon>
        <taxon>Spermatophyta</taxon>
        <taxon>Magnoliopsida</taxon>
        <taxon>Liliopsida</taxon>
        <taxon>Poales</taxon>
        <taxon>Poaceae</taxon>
        <taxon>PACMAD clade</taxon>
        <taxon>Panicoideae</taxon>
        <taxon>Andropogonodae</taxon>
        <taxon>Andropogoneae</taxon>
        <taxon>Tripsacinae</taxon>
        <taxon>Zea</taxon>
    </lineage>
</organism>
<dbReference type="InParanoid" id="A0A1D6JP44"/>
<dbReference type="PaxDb" id="4577-GRMZM2G377787_P01"/>
<protein>
    <submittedName>
        <fullName evidence="1">Uncharacterized protein</fullName>
    </submittedName>
</protein>
<accession>A0A1D6JP44</accession>
<dbReference type="AlphaFoldDB" id="A0A1D6JP44"/>
<feature type="non-terminal residue" evidence="1">
    <location>
        <position position="76"/>
    </location>
</feature>